<dbReference type="InterPro" id="IPR005886">
    <property type="entry name" value="UDP_G4E"/>
</dbReference>
<keyword evidence="5" id="KW-0119">Carbohydrate metabolism</keyword>
<evidence type="ECO:0000256" key="5">
    <source>
        <dbReference type="ARBA" id="ARBA00023277"/>
    </source>
</evidence>
<dbReference type="InterPro" id="IPR036291">
    <property type="entry name" value="NAD(P)-bd_dom_sf"/>
</dbReference>
<dbReference type="GO" id="GO:0033499">
    <property type="term" value="P:galactose catabolic process via UDP-galactose, Leloir pathway"/>
    <property type="evidence" value="ECO:0007669"/>
    <property type="project" value="TreeGrafter"/>
</dbReference>
<dbReference type="SUPFAM" id="SSF51735">
    <property type="entry name" value="NAD(P)-binding Rossmann-fold domains"/>
    <property type="match status" value="1"/>
</dbReference>
<reference evidence="7" key="1">
    <citation type="submission" date="2014-06" db="EMBL/GenBank/DDBJ databases">
        <title>Key roles for freshwater Actinobacteria revealed by deep metagenomic sequencing.</title>
        <authorList>
            <person name="Ghai R."/>
            <person name="Mizuno C.M."/>
            <person name="Picazo A."/>
            <person name="Camacho A."/>
            <person name="Rodriguez-Valera F."/>
        </authorList>
    </citation>
    <scope>NUCLEOTIDE SEQUENCE</scope>
</reference>
<sequence>MTILVTGGAGYIGSHTLRLLRSQHRDVVVLDSLVRGSEKNLLGATLEVADICDSAAVEAICRKHNIDSVIHFAAYKSAGESMTHPHLYWRNNVEGTVGLIEGMLAANVRQIVFSSSAAVYGNPDQLPITESAAIKPENVYAETKAMMERIISWYGITHALRWVSLRYFNAAGASSDGVLGENWDITTNLIPLVMKAALGASGPLQVLGNDYPTADGTGVRDYIHVEDLADAHAKAVDYLNDGKPNLTVNLGTGVGTSVLQILAATEKAAGKPVPHVFAPRRLGDPAIVYADATLAQQTLGWTATRSYEDIINSAFTWHQSQRTIAQYWTTQS</sequence>
<dbReference type="CDD" id="cd05247">
    <property type="entry name" value="UDP_G4E_1_SDR_e"/>
    <property type="match status" value="1"/>
</dbReference>
<evidence type="ECO:0000256" key="4">
    <source>
        <dbReference type="ARBA" id="ARBA00023235"/>
    </source>
</evidence>
<dbReference type="Gene3D" id="3.90.25.10">
    <property type="entry name" value="UDP-galactose 4-epimerase, domain 1"/>
    <property type="match status" value="1"/>
</dbReference>
<dbReference type="AlphaFoldDB" id="A0A094QQQ2"/>
<comment type="caution">
    <text evidence="7">The sequence shown here is derived from an EMBL/GenBank/DDBJ whole genome shotgun (WGS) entry which is preliminary data.</text>
</comment>
<keyword evidence="3" id="KW-0520">NAD</keyword>
<keyword evidence="4" id="KW-0413">Isomerase</keyword>
<gene>
    <name evidence="7" type="ORF">GM51_11460</name>
</gene>
<comment type="cofactor">
    <cofactor evidence="1">
        <name>NAD(+)</name>
        <dbReference type="ChEBI" id="CHEBI:57540"/>
    </cofactor>
</comment>
<proteinExistence type="inferred from homology"/>
<dbReference type="InterPro" id="IPR001509">
    <property type="entry name" value="Epimerase_deHydtase"/>
</dbReference>
<dbReference type="GO" id="GO:0003978">
    <property type="term" value="F:UDP-glucose 4-epimerase activity"/>
    <property type="evidence" value="ECO:0007669"/>
    <property type="project" value="InterPro"/>
</dbReference>
<evidence type="ECO:0000313" key="7">
    <source>
        <dbReference type="EMBL" id="KGA16941.1"/>
    </source>
</evidence>
<protein>
    <submittedName>
        <fullName evidence="7">UDP-glucose 4-epimerase</fullName>
    </submittedName>
</protein>
<accession>A0A094QQQ2</accession>
<organism evidence="7">
    <name type="scientific">freshwater metagenome</name>
    <dbReference type="NCBI Taxonomy" id="449393"/>
    <lineage>
        <taxon>unclassified sequences</taxon>
        <taxon>metagenomes</taxon>
        <taxon>ecological metagenomes</taxon>
    </lineage>
</organism>
<evidence type="ECO:0000256" key="3">
    <source>
        <dbReference type="ARBA" id="ARBA00023027"/>
    </source>
</evidence>
<dbReference type="Pfam" id="PF01370">
    <property type="entry name" value="Epimerase"/>
    <property type="match status" value="1"/>
</dbReference>
<dbReference type="PANTHER" id="PTHR43725">
    <property type="entry name" value="UDP-GLUCOSE 4-EPIMERASE"/>
    <property type="match status" value="1"/>
</dbReference>
<evidence type="ECO:0000259" key="6">
    <source>
        <dbReference type="Pfam" id="PF01370"/>
    </source>
</evidence>
<dbReference type="NCBIfam" id="TIGR01179">
    <property type="entry name" value="galE"/>
    <property type="match status" value="1"/>
</dbReference>
<name>A0A094QQQ2_9ZZZZ</name>
<dbReference type="EMBL" id="JNSL01000072">
    <property type="protein sequence ID" value="KGA16941.1"/>
    <property type="molecule type" value="Genomic_DNA"/>
</dbReference>
<comment type="similarity">
    <text evidence="2">Belongs to the NAD(P)-dependent epimerase/dehydratase family.</text>
</comment>
<feature type="domain" description="NAD-dependent epimerase/dehydratase" evidence="6">
    <location>
        <begin position="3"/>
        <end position="251"/>
    </location>
</feature>
<evidence type="ECO:0000256" key="2">
    <source>
        <dbReference type="ARBA" id="ARBA00007637"/>
    </source>
</evidence>
<dbReference type="Gene3D" id="3.40.50.720">
    <property type="entry name" value="NAD(P)-binding Rossmann-like Domain"/>
    <property type="match status" value="1"/>
</dbReference>
<dbReference type="PANTHER" id="PTHR43725:SF53">
    <property type="entry name" value="UDP-ARABINOSE 4-EPIMERASE 1"/>
    <property type="match status" value="1"/>
</dbReference>
<evidence type="ECO:0000256" key="1">
    <source>
        <dbReference type="ARBA" id="ARBA00001911"/>
    </source>
</evidence>